<proteinExistence type="predicted"/>
<dbReference type="EMBL" id="ML005004">
    <property type="protein sequence ID" value="RKP20949.1"/>
    <property type="molecule type" value="Genomic_DNA"/>
</dbReference>
<feature type="transmembrane region" description="Helical" evidence="1">
    <location>
        <begin position="49"/>
        <end position="75"/>
    </location>
</feature>
<evidence type="ECO:0000313" key="4">
    <source>
        <dbReference type="Proteomes" id="UP000030755"/>
    </source>
</evidence>
<dbReference type="Proteomes" id="UP000281549">
    <property type="component" value="Unassembled WGS sequence"/>
</dbReference>
<evidence type="ECO:0000313" key="5">
    <source>
        <dbReference type="Proteomes" id="UP000281549"/>
    </source>
</evidence>
<organism evidence="2 4">
    <name type="scientific">Rozella allomycis (strain CSF55)</name>
    <dbReference type="NCBI Taxonomy" id="988480"/>
    <lineage>
        <taxon>Eukaryota</taxon>
        <taxon>Fungi</taxon>
        <taxon>Fungi incertae sedis</taxon>
        <taxon>Cryptomycota</taxon>
        <taxon>Cryptomycota incertae sedis</taxon>
        <taxon>Rozella</taxon>
    </lineage>
</organism>
<gene>
    <name evidence="2" type="ORF">O9G_004137</name>
    <name evidence="3" type="ORF">ROZALSC1DRAFT_27601</name>
</gene>
<dbReference type="Proteomes" id="UP000030755">
    <property type="component" value="Unassembled WGS sequence"/>
</dbReference>
<dbReference type="HOGENOM" id="CLU_2575214_0_0_1"/>
<evidence type="ECO:0000256" key="1">
    <source>
        <dbReference type="SAM" id="Phobius"/>
    </source>
</evidence>
<dbReference type="AlphaFoldDB" id="A0A075AQQ5"/>
<reference evidence="5" key="2">
    <citation type="journal article" date="2018" name="Nat. Microbiol.">
        <title>Leveraging single-cell genomics to expand the fungal tree of life.</title>
        <authorList>
            <person name="Ahrendt S.R."/>
            <person name="Quandt C.A."/>
            <person name="Ciobanu D."/>
            <person name="Clum A."/>
            <person name="Salamov A."/>
            <person name="Andreopoulos B."/>
            <person name="Cheng J.F."/>
            <person name="Woyke T."/>
            <person name="Pelin A."/>
            <person name="Henrissat B."/>
            <person name="Reynolds N.K."/>
            <person name="Benny G.L."/>
            <person name="Smith M.E."/>
            <person name="James T.Y."/>
            <person name="Grigoriev I.V."/>
        </authorList>
    </citation>
    <scope>NUCLEOTIDE SEQUENCE [LARGE SCALE GENOMIC DNA]</scope>
    <source>
        <strain evidence="5">CSF55</strain>
    </source>
</reference>
<dbReference type="EMBL" id="KE561144">
    <property type="protein sequence ID" value="EPZ32563.1"/>
    <property type="molecule type" value="Genomic_DNA"/>
</dbReference>
<keyword evidence="1" id="KW-1133">Transmembrane helix</keyword>
<keyword evidence="1" id="KW-0472">Membrane</keyword>
<evidence type="ECO:0000313" key="2">
    <source>
        <dbReference type="EMBL" id="EPZ32563.1"/>
    </source>
</evidence>
<evidence type="ECO:0000313" key="3">
    <source>
        <dbReference type="EMBL" id="RKP20949.1"/>
    </source>
</evidence>
<protein>
    <submittedName>
        <fullName evidence="2">Uncharacterized protein</fullName>
    </submittedName>
</protein>
<sequence>MVLSVLLLPVYKIKYLSKHRGESPFKDLAAFTRPKKEQTRLPIKDKNEIYLAAVNGLILAFASIFSDLVAVTVGFSSRMDR</sequence>
<keyword evidence="4" id="KW-1185">Reference proteome</keyword>
<reference evidence="2 4" key="1">
    <citation type="journal article" date="2013" name="Curr. Biol.">
        <title>Shared signatures of parasitism and phylogenomics unite Cryptomycota and microsporidia.</title>
        <authorList>
            <person name="James T.Y."/>
            <person name="Pelin A."/>
            <person name="Bonen L."/>
            <person name="Ahrendt S."/>
            <person name="Sain D."/>
            <person name="Corradi N."/>
            <person name="Stajich J.E."/>
        </authorList>
    </citation>
    <scope>NUCLEOTIDE SEQUENCE [LARGE SCALE GENOMIC DNA]</scope>
    <source>
        <strain evidence="2 4">CSF55</strain>
        <strain evidence="2 4">CSF55</strain>
    </source>
</reference>
<keyword evidence="1" id="KW-0812">Transmembrane</keyword>
<name>A0A075AQQ5_ROZAC</name>
<reference evidence="3" key="3">
    <citation type="submission" date="2018-08" db="EMBL/GenBank/DDBJ databases">
        <title>Leveraging single-cell genomics to expand the Fungal Tree of Life.</title>
        <authorList>
            <consortium name="DOE Joint Genome Institute"/>
            <person name="Ahrendt S.R."/>
            <person name="Quandt C.A."/>
            <person name="Ciobanu D."/>
            <person name="Clum A."/>
            <person name="Salamov A."/>
            <person name="Andreopoulos B."/>
            <person name="Cheng J.-F."/>
            <person name="Woyke T."/>
            <person name="Pelin A."/>
            <person name="Henrissat B."/>
            <person name="Reynolds N."/>
            <person name="Benny G.L."/>
            <person name="Smith M.E."/>
            <person name="James T.Y."/>
            <person name="Grigoriev I.V."/>
        </authorList>
    </citation>
    <scope>NUCLEOTIDE SEQUENCE</scope>
    <source>
        <strain evidence="3">CSF55</strain>
    </source>
</reference>
<accession>A0A075AQQ5</accession>